<gene>
    <name evidence="1" type="ORF">SE17_12475</name>
</gene>
<dbReference type="EMBL" id="LJCR01000384">
    <property type="protein sequence ID" value="KPV52951.1"/>
    <property type="molecule type" value="Genomic_DNA"/>
</dbReference>
<sequence length="90" mass="10152">MAAWGTPLLDLAWVWWTLRWRDLPAARWHGFLEAYRVAGGVRLAAAREEVRALALGQIAGLLVRSRGQPAAFAEWQRRAVWSLALAFPEV</sequence>
<dbReference type="Proteomes" id="UP000050509">
    <property type="component" value="Unassembled WGS sequence"/>
</dbReference>
<reference evidence="1 2" key="1">
    <citation type="submission" date="2015-09" db="EMBL/GenBank/DDBJ databases">
        <title>Draft genome sequence of Kouleothrix aurantiaca JCM 19913.</title>
        <authorList>
            <person name="Hemp J."/>
        </authorList>
    </citation>
    <scope>NUCLEOTIDE SEQUENCE [LARGE SCALE GENOMIC DNA]</scope>
    <source>
        <strain evidence="1 2">COM-B</strain>
    </source>
</reference>
<proteinExistence type="predicted"/>
<evidence type="ECO:0000313" key="2">
    <source>
        <dbReference type="Proteomes" id="UP000050509"/>
    </source>
</evidence>
<name>A0A0P9F8N8_9CHLR</name>
<evidence type="ECO:0000313" key="1">
    <source>
        <dbReference type="EMBL" id="KPV52951.1"/>
    </source>
</evidence>
<protein>
    <recommendedName>
        <fullName evidence="3">Aminoglycoside phosphotransferase domain-containing protein</fullName>
    </recommendedName>
</protein>
<keyword evidence="2" id="KW-1185">Reference proteome</keyword>
<dbReference type="AlphaFoldDB" id="A0A0P9F8N8"/>
<evidence type="ECO:0008006" key="3">
    <source>
        <dbReference type="Google" id="ProtNLM"/>
    </source>
</evidence>
<accession>A0A0P9F8N8</accession>
<comment type="caution">
    <text evidence="1">The sequence shown here is derived from an EMBL/GenBank/DDBJ whole genome shotgun (WGS) entry which is preliminary data.</text>
</comment>
<organism evidence="1 2">
    <name type="scientific">Kouleothrix aurantiaca</name>
    <dbReference type="NCBI Taxonomy" id="186479"/>
    <lineage>
        <taxon>Bacteria</taxon>
        <taxon>Bacillati</taxon>
        <taxon>Chloroflexota</taxon>
        <taxon>Chloroflexia</taxon>
        <taxon>Chloroflexales</taxon>
        <taxon>Roseiflexineae</taxon>
        <taxon>Roseiflexaceae</taxon>
        <taxon>Kouleothrix</taxon>
    </lineage>
</organism>